<evidence type="ECO:0000259" key="6">
    <source>
        <dbReference type="Pfam" id="PF04052"/>
    </source>
</evidence>
<dbReference type="Gene3D" id="2.120.10.30">
    <property type="entry name" value="TolB, C-terminal domain"/>
    <property type="match status" value="1"/>
</dbReference>
<feature type="domain" description="TolB N-terminal" evidence="6">
    <location>
        <begin position="25"/>
        <end position="127"/>
    </location>
</feature>
<evidence type="ECO:0000256" key="4">
    <source>
        <dbReference type="ARBA" id="ARBA00022764"/>
    </source>
</evidence>
<evidence type="ECO:0000256" key="1">
    <source>
        <dbReference type="ARBA" id="ARBA00004418"/>
    </source>
</evidence>
<keyword evidence="4 5" id="KW-0574">Periplasm</keyword>
<dbReference type="EMBL" id="JBHLXP010000005">
    <property type="protein sequence ID" value="MFC0050343.1"/>
    <property type="molecule type" value="Genomic_DNA"/>
</dbReference>
<dbReference type="SUPFAM" id="SSF69304">
    <property type="entry name" value="Tricorn protease N-terminal domain"/>
    <property type="match status" value="1"/>
</dbReference>
<dbReference type="PROSITE" id="PS51257">
    <property type="entry name" value="PROKAR_LIPOPROTEIN"/>
    <property type="match status" value="1"/>
</dbReference>
<evidence type="ECO:0000313" key="8">
    <source>
        <dbReference type="Proteomes" id="UP001589813"/>
    </source>
</evidence>
<evidence type="ECO:0000256" key="3">
    <source>
        <dbReference type="ARBA" id="ARBA00022729"/>
    </source>
</evidence>
<proteinExistence type="inferred from homology"/>
<name>A0ABV6BHK0_9GAMM</name>
<comment type="function">
    <text evidence="5">Part of the Tol-Pal system, which plays a role in outer membrane invagination during cell division and is important for maintaining outer membrane integrity.</text>
</comment>
<dbReference type="PANTHER" id="PTHR36842">
    <property type="entry name" value="PROTEIN TOLB HOMOLOG"/>
    <property type="match status" value="1"/>
</dbReference>
<evidence type="ECO:0000256" key="5">
    <source>
        <dbReference type="HAMAP-Rule" id="MF_00671"/>
    </source>
</evidence>
<dbReference type="Proteomes" id="UP001589813">
    <property type="component" value="Unassembled WGS sequence"/>
</dbReference>
<organism evidence="7 8">
    <name type="scientific">Rheinheimera tilapiae</name>
    <dbReference type="NCBI Taxonomy" id="875043"/>
    <lineage>
        <taxon>Bacteria</taxon>
        <taxon>Pseudomonadati</taxon>
        <taxon>Pseudomonadota</taxon>
        <taxon>Gammaproteobacteria</taxon>
        <taxon>Chromatiales</taxon>
        <taxon>Chromatiaceae</taxon>
        <taxon>Rheinheimera</taxon>
    </lineage>
</organism>
<dbReference type="PANTHER" id="PTHR36842:SF1">
    <property type="entry name" value="PROTEIN TOLB"/>
    <property type="match status" value="1"/>
</dbReference>
<dbReference type="InterPro" id="IPR007195">
    <property type="entry name" value="TolB_N"/>
</dbReference>
<dbReference type="InterPro" id="IPR011042">
    <property type="entry name" value="6-blade_b-propeller_TolB-like"/>
</dbReference>
<keyword evidence="8" id="KW-1185">Reference proteome</keyword>
<sequence precursor="true">MNFRWITKSVIVAAALIASCAQASLEIIITEGVDSARPVAIVPFAFVGATKPTQDIGQIVSADLMRSGKFNPINAMRMPQQPQNSSQFNASAWDRTGVEAVVMGTIKEVGMDRYTISYELVDVVKAKGGVGQPMMNAAGRIVGGTNHILHASEITITGKQFRQYAHRMSDVIYEKLTGERGAFSTKIAYVLVRDRQEYRYQLVVADYDGENEQVLLRAKEPLMSPSWSPDGTKLAYVTFERKQSQIYIQDVYTARRSILTSFKGINGSPVWSPDGRKMAMTLSKDGNSEIYVMDIATKALTKVAPHRAIDVEPTWAPDGKSILFSSERGGRPQLYSVELGSNQVSRVTFEGEMNLAGKYTPNGQAIVMVNRTNGQYNIARMDRTTKFMQVLTRTYLDESPSIAPNGSMIIYSTLHGSNTQVLALVSMDGRFKARLPATNGRVKSPAWSPFL</sequence>
<feature type="chain" id="PRO_5044931363" description="Tol-Pal system protein TolB" evidence="5">
    <location>
        <begin position="24"/>
        <end position="451"/>
    </location>
</feature>
<keyword evidence="5" id="KW-0132">Cell division</keyword>
<comment type="subcellular location">
    <subcellularLocation>
        <location evidence="1 5">Periplasm</location>
    </subcellularLocation>
</comment>
<dbReference type="SUPFAM" id="SSF52964">
    <property type="entry name" value="TolB, N-terminal domain"/>
    <property type="match status" value="1"/>
</dbReference>
<dbReference type="InterPro" id="IPR014167">
    <property type="entry name" value="Tol-Pal_TolB"/>
</dbReference>
<comment type="subunit">
    <text evidence="5">The Tol-Pal system is composed of five core proteins: the inner membrane proteins TolA, TolQ and TolR, the periplasmic protein TolB and the outer membrane protein Pal. They form a network linking the inner and outer membranes and the peptidoglycan layer.</text>
</comment>
<comment type="similarity">
    <text evidence="2 5">Belongs to the TolB family.</text>
</comment>
<dbReference type="InterPro" id="IPR011659">
    <property type="entry name" value="WD40"/>
</dbReference>
<keyword evidence="5" id="KW-0131">Cell cycle</keyword>
<dbReference type="Pfam" id="PF04052">
    <property type="entry name" value="TolB_N"/>
    <property type="match status" value="1"/>
</dbReference>
<dbReference type="RefSeq" id="WP_377247945.1">
    <property type="nucleotide sequence ID" value="NZ_JBHLXP010000005.1"/>
</dbReference>
<keyword evidence="3 5" id="KW-0732">Signal</keyword>
<reference evidence="7 8" key="1">
    <citation type="submission" date="2024-09" db="EMBL/GenBank/DDBJ databases">
        <authorList>
            <person name="Sun Q."/>
            <person name="Mori K."/>
        </authorList>
    </citation>
    <scope>NUCLEOTIDE SEQUENCE [LARGE SCALE GENOMIC DNA]</scope>
    <source>
        <strain evidence="7 8">KCTC 23315</strain>
    </source>
</reference>
<feature type="signal peptide" evidence="5">
    <location>
        <begin position="1"/>
        <end position="23"/>
    </location>
</feature>
<dbReference type="Gene3D" id="3.40.50.10070">
    <property type="entry name" value="TolB, N-terminal domain"/>
    <property type="match status" value="1"/>
</dbReference>
<accession>A0ABV6BHK0</accession>
<dbReference type="NCBIfam" id="TIGR02800">
    <property type="entry name" value="propeller_TolB"/>
    <property type="match status" value="1"/>
</dbReference>
<dbReference type="Pfam" id="PF07676">
    <property type="entry name" value="PD40"/>
    <property type="match status" value="4"/>
</dbReference>
<protein>
    <recommendedName>
        <fullName evidence="5">Tol-Pal system protein TolB</fullName>
    </recommendedName>
</protein>
<evidence type="ECO:0000313" key="7">
    <source>
        <dbReference type="EMBL" id="MFC0050343.1"/>
    </source>
</evidence>
<dbReference type="HAMAP" id="MF_00671">
    <property type="entry name" value="TolB"/>
    <property type="match status" value="1"/>
</dbReference>
<evidence type="ECO:0000256" key="2">
    <source>
        <dbReference type="ARBA" id="ARBA00009820"/>
    </source>
</evidence>
<gene>
    <name evidence="5 7" type="primary">tolB</name>
    <name evidence="7" type="ORF">ACFFJP_18775</name>
</gene>
<comment type="caution">
    <text evidence="7">The sequence shown here is derived from an EMBL/GenBank/DDBJ whole genome shotgun (WGS) entry which is preliminary data.</text>
</comment>